<keyword evidence="6 10" id="KW-0560">Oxidoreductase</keyword>
<comment type="caution">
    <text evidence="14">The sequence shown here is derived from an EMBL/GenBank/DDBJ whole genome shotgun (WGS) entry which is preliminary data.</text>
</comment>
<evidence type="ECO:0000313" key="14">
    <source>
        <dbReference type="EMBL" id="PDH39661.1"/>
    </source>
</evidence>
<evidence type="ECO:0000256" key="1">
    <source>
        <dbReference type="ARBA" id="ARBA00001974"/>
    </source>
</evidence>
<dbReference type="Gene3D" id="2.40.110.10">
    <property type="entry name" value="Butyryl-CoA Dehydrogenase, subunit A, domain 2"/>
    <property type="match status" value="1"/>
</dbReference>
<dbReference type="PANTHER" id="PTHR48083">
    <property type="entry name" value="MEDIUM-CHAIN SPECIFIC ACYL-COA DEHYDROGENASE, MITOCHONDRIAL-RELATED"/>
    <property type="match status" value="1"/>
</dbReference>
<dbReference type="EMBL" id="NTKD01000021">
    <property type="protein sequence ID" value="PDH39661.1"/>
    <property type="molecule type" value="Genomic_DNA"/>
</dbReference>
<dbReference type="AlphaFoldDB" id="A0A2A5WTA5"/>
<dbReference type="InterPro" id="IPR046373">
    <property type="entry name" value="Acyl-CoA_Oxase/DH_mid-dom_sf"/>
</dbReference>
<dbReference type="Gene3D" id="1.20.140.10">
    <property type="entry name" value="Butyryl-CoA Dehydrogenase, subunit A, domain 3"/>
    <property type="match status" value="1"/>
</dbReference>
<evidence type="ECO:0000256" key="6">
    <source>
        <dbReference type="ARBA" id="ARBA00023002"/>
    </source>
</evidence>
<evidence type="ECO:0000256" key="5">
    <source>
        <dbReference type="ARBA" id="ARBA00022827"/>
    </source>
</evidence>
<sequence>MKLDDADVTLFRDSVRSFLEKEVEPYYNDWERAGIWPRDLWRNMGENGFLCVDMPAEYGGTGAPFDLSCVVVEEVSRAGYGALSSAVCVHSDIVAPYVLHMGTEEQKHHWISRLATGDAVGAIGMTEPGAGSDLQNIKTSAIRDGDDYVINGQKTFITNGQHCDLLILATKTDPKQGARGVTLFTVDTGLPGFERGRNLEKMGLHSGDTSELFFNDLHVPAYSILGGLGNGFAALMDELPRERLIMAVGCVAASDGMLDWTIEYTMERRTFGEPVAKYQNTRFAFADMKTDIELNRALVEKYVGRYMDGDLSTEEAAMCKLASSEMQGRVADRCVQLFGGYGYMSEYKISRAYVDARVQRIYGGTSEIMKEVIARSLVGR</sequence>
<evidence type="ECO:0000256" key="7">
    <source>
        <dbReference type="ARBA" id="ARBA00037085"/>
    </source>
</evidence>
<comment type="cofactor">
    <cofactor evidence="1 10">
        <name>FAD</name>
        <dbReference type="ChEBI" id="CHEBI:57692"/>
    </cofactor>
</comment>
<comment type="pathway">
    <text evidence="2">Siderophore biosynthesis; mycobactin biosynthesis.</text>
</comment>
<dbReference type="PANTHER" id="PTHR48083:SF20">
    <property type="entry name" value="LONG-CHAIN SPECIFIC ACYL-COA DEHYDROGENASE, MITOCHONDRIAL"/>
    <property type="match status" value="1"/>
</dbReference>
<dbReference type="InterPro" id="IPR006089">
    <property type="entry name" value="Acyl-CoA_DH_CS"/>
</dbReference>
<feature type="domain" description="Acyl-CoA dehydrogenase/oxidase C-terminal" evidence="11">
    <location>
        <begin position="229"/>
        <end position="377"/>
    </location>
</feature>
<evidence type="ECO:0000256" key="3">
    <source>
        <dbReference type="ARBA" id="ARBA00009347"/>
    </source>
</evidence>
<evidence type="ECO:0000259" key="12">
    <source>
        <dbReference type="Pfam" id="PF02770"/>
    </source>
</evidence>
<protein>
    <recommendedName>
        <fullName evidence="8">Acyl-[acyl-carrier-protein] dehydrogenase MbtN</fullName>
    </recommendedName>
    <alternativeName>
        <fullName evidence="9">Mycobactin synthase protein N</fullName>
    </alternativeName>
</protein>
<evidence type="ECO:0000256" key="9">
    <source>
        <dbReference type="ARBA" id="ARBA00042660"/>
    </source>
</evidence>
<keyword evidence="4 10" id="KW-0285">Flavoprotein</keyword>
<evidence type="ECO:0000256" key="4">
    <source>
        <dbReference type="ARBA" id="ARBA00022630"/>
    </source>
</evidence>
<evidence type="ECO:0000313" key="15">
    <source>
        <dbReference type="Proteomes" id="UP000219327"/>
    </source>
</evidence>
<dbReference type="FunFam" id="1.10.540.10:FF:000026">
    <property type="entry name" value="Acyl-CoA dehydrogenase medium chain"/>
    <property type="match status" value="1"/>
</dbReference>
<dbReference type="InterPro" id="IPR036250">
    <property type="entry name" value="AcylCo_DH-like_C"/>
</dbReference>
<gene>
    <name evidence="14" type="ORF">CNE99_05230</name>
</gene>
<dbReference type="PROSITE" id="PS00073">
    <property type="entry name" value="ACYL_COA_DH_2"/>
    <property type="match status" value="1"/>
</dbReference>
<dbReference type="InterPro" id="IPR009075">
    <property type="entry name" value="AcylCo_DH/oxidase_C"/>
</dbReference>
<dbReference type="FunFam" id="2.40.110.10:FF:000002">
    <property type="entry name" value="Acyl-CoA dehydrogenase fadE12"/>
    <property type="match status" value="1"/>
</dbReference>
<feature type="domain" description="Acyl-CoA oxidase/dehydrogenase middle" evidence="12">
    <location>
        <begin position="122"/>
        <end position="216"/>
    </location>
</feature>
<organism evidence="14 15">
    <name type="scientific">OM182 bacterium MED-G24</name>
    <dbReference type="NCBI Taxonomy" id="1986255"/>
    <lineage>
        <taxon>Bacteria</taxon>
        <taxon>Pseudomonadati</taxon>
        <taxon>Pseudomonadota</taxon>
        <taxon>Gammaproteobacteria</taxon>
        <taxon>OMG group</taxon>
        <taxon>OM182 clade</taxon>
    </lineage>
</organism>
<dbReference type="Pfam" id="PF02770">
    <property type="entry name" value="Acyl-CoA_dh_M"/>
    <property type="match status" value="1"/>
</dbReference>
<evidence type="ECO:0000256" key="8">
    <source>
        <dbReference type="ARBA" id="ARBA00040394"/>
    </source>
</evidence>
<dbReference type="Proteomes" id="UP000219327">
    <property type="component" value="Unassembled WGS sequence"/>
</dbReference>
<dbReference type="InterPro" id="IPR009100">
    <property type="entry name" value="AcylCoA_DH/oxidase_NM_dom_sf"/>
</dbReference>
<dbReference type="InterPro" id="IPR013786">
    <property type="entry name" value="AcylCoA_DH/ox_N"/>
</dbReference>
<dbReference type="GO" id="GO:0003995">
    <property type="term" value="F:acyl-CoA dehydrogenase activity"/>
    <property type="evidence" value="ECO:0007669"/>
    <property type="project" value="InterPro"/>
</dbReference>
<dbReference type="Gene3D" id="1.10.540.10">
    <property type="entry name" value="Acyl-CoA dehydrogenase/oxidase, N-terminal domain"/>
    <property type="match status" value="1"/>
</dbReference>
<dbReference type="SUPFAM" id="SSF47203">
    <property type="entry name" value="Acyl-CoA dehydrogenase C-terminal domain-like"/>
    <property type="match status" value="1"/>
</dbReference>
<dbReference type="GO" id="GO:0050660">
    <property type="term" value="F:flavin adenine dinucleotide binding"/>
    <property type="evidence" value="ECO:0007669"/>
    <property type="project" value="InterPro"/>
</dbReference>
<dbReference type="InterPro" id="IPR006091">
    <property type="entry name" value="Acyl-CoA_Oxase/DH_mid-dom"/>
</dbReference>
<dbReference type="SUPFAM" id="SSF56645">
    <property type="entry name" value="Acyl-CoA dehydrogenase NM domain-like"/>
    <property type="match status" value="1"/>
</dbReference>
<proteinExistence type="inferred from homology"/>
<feature type="domain" description="Acyl-CoA dehydrogenase/oxidase N-terminal" evidence="13">
    <location>
        <begin position="9"/>
        <end position="118"/>
    </location>
</feature>
<dbReference type="GO" id="GO:0033539">
    <property type="term" value="P:fatty acid beta-oxidation using acyl-CoA dehydrogenase"/>
    <property type="evidence" value="ECO:0007669"/>
    <property type="project" value="TreeGrafter"/>
</dbReference>
<dbReference type="InterPro" id="IPR050741">
    <property type="entry name" value="Acyl-CoA_dehydrogenase"/>
</dbReference>
<keyword evidence="5 10" id="KW-0274">FAD</keyword>
<evidence type="ECO:0000256" key="2">
    <source>
        <dbReference type="ARBA" id="ARBA00005102"/>
    </source>
</evidence>
<comment type="function">
    <text evidence="7">Catalyzes the dehydrogenation at the alpha-beta position of ACP-bound acyl chains. This results in the introduction of a double bond in the lipidic chain, which is further transferred to the epsilon-amino group of lysine residue in the mycobactin core by MbtK.</text>
</comment>
<name>A0A2A5WTA5_9GAMM</name>
<evidence type="ECO:0000259" key="11">
    <source>
        <dbReference type="Pfam" id="PF00441"/>
    </source>
</evidence>
<dbReference type="InterPro" id="IPR037069">
    <property type="entry name" value="AcylCoA_DH/ox_N_sf"/>
</dbReference>
<dbReference type="Pfam" id="PF02771">
    <property type="entry name" value="Acyl-CoA_dh_N"/>
    <property type="match status" value="1"/>
</dbReference>
<accession>A0A2A5WTA5</accession>
<evidence type="ECO:0000256" key="10">
    <source>
        <dbReference type="RuleBase" id="RU362125"/>
    </source>
</evidence>
<reference evidence="14 15" key="1">
    <citation type="submission" date="2017-08" db="EMBL/GenBank/DDBJ databases">
        <title>Fine stratification of microbial communities through a metagenomic profile of the photic zone.</title>
        <authorList>
            <person name="Haro-Moreno J.M."/>
            <person name="Lopez-Perez M."/>
            <person name="De La Torre J."/>
            <person name="Picazo A."/>
            <person name="Camacho A."/>
            <person name="Rodriguez-Valera F."/>
        </authorList>
    </citation>
    <scope>NUCLEOTIDE SEQUENCE [LARGE SCALE GENOMIC DNA]</scope>
    <source>
        <strain evidence="14">MED-G24</strain>
    </source>
</reference>
<dbReference type="FunFam" id="1.20.140.10:FF:000001">
    <property type="entry name" value="Acyl-CoA dehydrogenase"/>
    <property type="match status" value="1"/>
</dbReference>
<dbReference type="Pfam" id="PF00441">
    <property type="entry name" value="Acyl-CoA_dh_1"/>
    <property type="match status" value="1"/>
</dbReference>
<evidence type="ECO:0000259" key="13">
    <source>
        <dbReference type="Pfam" id="PF02771"/>
    </source>
</evidence>
<comment type="similarity">
    <text evidence="3 10">Belongs to the acyl-CoA dehydrogenase family.</text>
</comment>
<dbReference type="GO" id="GO:0005737">
    <property type="term" value="C:cytoplasm"/>
    <property type="evidence" value="ECO:0007669"/>
    <property type="project" value="TreeGrafter"/>
</dbReference>